<evidence type="ECO:0000259" key="8">
    <source>
        <dbReference type="PROSITE" id="PS50112"/>
    </source>
</evidence>
<dbReference type="SUPFAM" id="SSF55785">
    <property type="entry name" value="PYP-like sensor domain (PAS domain)"/>
    <property type="match status" value="2"/>
</dbReference>
<feature type="compositionally biased region" description="Basic and acidic residues" evidence="6">
    <location>
        <begin position="557"/>
        <end position="586"/>
    </location>
</feature>
<dbReference type="Pfam" id="PF08447">
    <property type="entry name" value="PAS_3"/>
    <property type="match status" value="2"/>
</dbReference>
<dbReference type="OrthoDB" id="106630at2157"/>
<dbReference type="PROSITE" id="PS50109">
    <property type="entry name" value="HIS_KIN"/>
    <property type="match status" value="1"/>
</dbReference>
<dbReference type="InterPro" id="IPR000014">
    <property type="entry name" value="PAS"/>
</dbReference>
<dbReference type="Proteomes" id="UP000679341">
    <property type="component" value="Chromosome"/>
</dbReference>
<feature type="domain" description="Histidine kinase" evidence="7">
    <location>
        <begin position="252"/>
        <end position="483"/>
    </location>
</feature>
<dbReference type="InterPro" id="IPR036890">
    <property type="entry name" value="HATPase_C_sf"/>
</dbReference>
<dbReference type="InterPro" id="IPR052162">
    <property type="entry name" value="Sensor_kinase/Photoreceptor"/>
</dbReference>
<dbReference type="Pfam" id="PF02518">
    <property type="entry name" value="HATPase_c"/>
    <property type="match status" value="1"/>
</dbReference>
<dbReference type="InterPro" id="IPR005467">
    <property type="entry name" value="His_kinase_dom"/>
</dbReference>
<keyword evidence="11" id="KW-1185">Reference proteome</keyword>
<dbReference type="RefSeq" id="WP_211553637.1">
    <property type="nucleotide sequence ID" value="NZ_CP073695.1"/>
</dbReference>
<keyword evidence="5" id="KW-0418">Kinase</keyword>
<dbReference type="Gene3D" id="3.30.565.10">
    <property type="entry name" value="Histidine kinase-like ATPase, C-terminal domain"/>
    <property type="match status" value="1"/>
</dbReference>
<keyword evidence="3" id="KW-0597">Phosphoprotein</keyword>
<organism evidence="10 11">
    <name type="scientific">Halorubrum ruber</name>
    <dbReference type="NCBI Taxonomy" id="2982524"/>
    <lineage>
        <taxon>Archaea</taxon>
        <taxon>Methanobacteriati</taxon>
        <taxon>Methanobacteriota</taxon>
        <taxon>Stenosarchaea group</taxon>
        <taxon>Halobacteria</taxon>
        <taxon>Halobacteriales</taxon>
        <taxon>Haloferacaceae</taxon>
        <taxon>Halorubrum</taxon>
    </lineage>
</organism>
<keyword evidence="4" id="KW-0808">Transferase</keyword>
<dbReference type="SMART" id="SM00387">
    <property type="entry name" value="HATPase_c"/>
    <property type="match status" value="1"/>
</dbReference>
<feature type="region of interest" description="Disordered" evidence="6">
    <location>
        <begin position="476"/>
        <end position="595"/>
    </location>
</feature>
<sequence length="595" mass="64120">MSRSPEPETLIDLAQDKIAVIDEAGRFRYLNAATRDLLGYDPDELVGTDAFDLVHPDDVDRVRTAFEALVADGTRPDAPLEYRYRTADGDWVWFRTRVFPPAETGLDGYALSSRDITLEVESRRRLETIASTSPDVLWMFSADWSELLFVNGAIESVFGITPETLERRPRVFLEAVHPDDRADVECAMERLSAGDPTNLDYRIGSPDGPTTWVRVPARPVREDGEVVAVTGFARDVTDEYRRERQLTVMDNLLRHTIRNDMNVVDGTAERIADRVDDAVSAATTATEGGDAVPADVDLAELAADLIDHAETVRRVADDLLTTAEKQRGVIDLLREHESPQPLRVAPLVERAVADAVDDAGEAPADVSVACPDDVRAFTHPELDYAIAELIENAIEHAEAAPTVEIEVTAPADRVEIAVRDNAPPIPPAERDPITDRWKMDDLRHTGGMGLWLVYWIADRSGGDLAFDAGADGNEVTISVPDADADPSFPAADRGPPPVSEVRPAAAEPDGGATAPVAGSEAVASESTDIGSAAAESADTESADTESVPAESVAAESVVDHESADCESAPDREPTGDRESTADRNPDDTDAAPGPP</sequence>
<dbReference type="NCBIfam" id="TIGR00229">
    <property type="entry name" value="sensory_box"/>
    <property type="match status" value="2"/>
</dbReference>
<dbReference type="KEGG" id="hss:J7656_14255"/>
<evidence type="ECO:0000313" key="11">
    <source>
        <dbReference type="Proteomes" id="UP000679341"/>
    </source>
</evidence>
<dbReference type="SMART" id="SM00086">
    <property type="entry name" value="PAC"/>
    <property type="match status" value="2"/>
</dbReference>
<dbReference type="Gene3D" id="3.30.450.20">
    <property type="entry name" value="PAS domain"/>
    <property type="match status" value="2"/>
</dbReference>
<dbReference type="SMART" id="SM00091">
    <property type="entry name" value="PAS"/>
    <property type="match status" value="2"/>
</dbReference>
<feature type="domain" description="PAS" evidence="8">
    <location>
        <begin position="3"/>
        <end position="73"/>
    </location>
</feature>
<name>A0A8T8LMK9_9EURY</name>
<evidence type="ECO:0000256" key="6">
    <source>
        <dbReference type="SAM" id="MobiDB-lite"/>
    </source>
</evidence>
<protein>
    <recommendedName>
        <fullName evidence="2">histidine kinase</fullName>
        <ecNumber evidence="2">2.7.13.3</ecNumber>
    </recommendedName>
</protein>
<accession>A0A8T8LMK9</accession>
<dbReference type="PROSITE" id="PS50112">
    <property type="entry name" value="PAS"/>
    <property type="match status" value="2"/>
</dbReference>
<evidence type="ECO:0000256" key="2">
    <source>
        <dbReference type="ARBA" id="ARBA00012438"/>
    </source>
</evidence>
<dbReference type="CDD" id="cd16936">
    <property type="entry name" value="HATPase_RsbW-like"/>
    <property type="match status" value="1"/>
</dbReference>
<dbReference type="InterPro" id="IPR035965">
    <property type="entry name" value="PAS-like_dom_sf"/>
</dbReference>
<dbReference type="InterPro" id="IPR000700">
    <property type="entry name" value="PAS-assoc_C"/>
</dbReference>
<dbReference type="EC" id="2.7.13.3" evidence="2"/>
<evidence type="ECO:0000256" key="3">
    <source>
        <dbReference type="ARBA" id="ARBA00022553"/>
    </source>
</evidence>
<dbReference type="CDD" id="cd00130">
    <property type="entry name" value="PAS"/>
    <property type="match status" value="2"/>
</dbReference>
<dbReference type="PANTHER" id="PTHR43304:SF1">
    <property type="entry name" value="PAC DOMAIN-CONTAINING PROTEIN"/>
    <property type="match status" value="1"/>
</dbReference>
<dbReference type="EMBL" id="CP073695">
    <property type="protein sequence ID" value="QUO47701.1"/>
    <property type="molecule type" value="Genomic_DNA"/>
</dbReference>
<evidence type="ECO:0000313" key="10">
    <source>
        <dbReference type="EMBL" id="QUO47701.1"/>
    </source>
</evidence>
<evidence type="ECO:0000256" key="1">
    <source>
        <dbReference type="ARBA" id="ARBA00000085"/>
    </source>
</evidence>
<dbReference type="GO" id="GO:0004673">
    <property type="term" value="F:protein histidine kinase activity"/>
    <property type="evidence" value="ECO:0007669"/>
    <property type="project" value="UniProtKB-EC"/>
</dbReference>
<evidence type="ECO:0000259" key="7">
    <source>
        <dbReference type="PROSITE" id="PS50109"/>
    </source>
</evidence>
<evidence type="ECO:0000259" key="9">
    <source>
        <dbReference type="PROSITE" id="PS50113"/>
    </source>
</evidence>
<evidence type="ECO:0000256" key="5">
    <source>
        <dbReference type="ARBA" id="ARBA00022777"/>
    </source>
</evidence>
<gene>
    <name evidence="10" type="ORF">J7656_14255</name>
</gene>
<comment type="catalytic activity">
    <reaction evidence="1">
        <text>ATP + protein L-histidine = ADP + protein N-phospho-L-histidine.</text>
        <dbReference type="EC" id="2.7.13.3"/>
    </reaction>
</comment>
<evidence type="ECO:0000256" key="4">
    <source>
        <dbReference type="ARBA" id="ARBA00022679"/>
    </source>
</evidence>
<dbReference type="PROSITE" id="PS50113">
    <property type="entry name" value="PAC"/>
    <property type="match status" value="1"/>
</dbReference>
<dbReference type="SUPFAM" id="SSF55874">
    <property type="entry name" value="ATPase domain of HSP90 chaperone/DNA topoisomerase II/histidine kinase"/>
    <property type="match status" value="1"/>
</dbReference>
<reference evidence="10 11" key="1">
    <citation type="submission" date="2021-03" db="EMBL/GenBank/DDBJ databases">
        <title>Halorubrum sodomense MBLA0099, Whole genome shotgun sequencing.</title>
        <authorList>
            <person name="Seo M.-J."/>
            <person name="Cho E.-S."/>
            <person name="Hwang C.Y."/>
        </authorList>
    </citation>
    <scope>NUCLEOTIDE SEQUENCE [LARGE SCALE GENOMIC DNA]</scope>
    <source>
        <strain evidence="10 11">MBLA0099</strain>
    </source>
</reference>
<dbReference type="PANTHER" id="PTHR43304">
    <property type="entry name" value="PHYTOCHROME-LIKE PROTEIN CPH1"/>
    <property type="match status" value="1"/>
</dbReference>
<feature type="domain" description="PAC" evidence="9">
    <location>
        <begin position="197"/>
        <end position="248"/>
    </location>
</feature>
<dbReference type="InterPro" id="IPR001610">
    <property type="entry name" value="PAC"/>
</dbReference>
<dbReference type="GeneID" id="64828725"/>
<dbReference type="AlphaFoldDB" id="A0A8T8LMK9"/>
<feature type="compositionally biased region" description="Low complexity" evidence="6">
    <location>
        <begin position="544"/>
        <end position="556"/>
    </location>
</feature>
<dbReference type="InterPro" id="IPR013655">
    <property type="entry name" value="PAS_fold_3"/>
</dbReference>
<proteinExistence type="predicted"/>
<dbReference type="InterPro" id="IPR003594">
    <property type="entry name" value="HATPase_dom"/>
</dbReference>
<feature type="domain" description="PAS" evidence="8">
    <location>
        <begin position="122"/>
        <end position="195"/>
    </location>
</feature>